<proteinExistence type="predicted"/>
<evidence type="ECO:0000256" key="1">
    <source>
        <dbReference type="ARBA" id="ARBA00004651"/>
    </source>
</evidence>
<feature type="transmembrane region" description="Helical" evidence="6">
    <location>
        <begin position="55"/>
        <end position="71"/>
    </location>
</feature>
<feature type="transmembrane region" description="Helical" evidence="6">
    <location>
        <begin position="171"/>
        <end position="192"/>
    </location>
</feature>
<keyword evidence="2" id="KW-0813">Transport</keyword>
<reference evidence="9" key="1">
    <citation type="journal article" date="2019" name="Int. J. Syst. Evol. Microbiol.">
        <title>The Global Catalogue of Microorganisms (GCM) 10K type strain sequencing project: providing services to taxonomists for standard genome sequencing and annotation.</title>
        <authorList>
            <consortium name="The Broad Institute Genomics Platform"/>
            <consortium name="The Broad Institute Genome Sequencing Center for Infectious Disease"/>
            <person name="Wu L."/>
            <person name="Ma J."/>
        </authorList>
    </citation>
    <scope>NUCLEOTIDE SEQUENCE [LARGE SCALE GENOMIC DNA]</scope>
    <source>
        <strain evidence="9">CCM 8903</strain>
    </source>
</reference>
<evidence type="ECO:0000256" key="5">
    <source>
        <dbReference type="ARBA" id="ARBA00023136"/>
    </source>
</evidence>
<evidence type="ECO:0000256" key="3">
    <source>
        <dbReference type="ARBA" id="ARBA00022692"/>
    </source>
</evidence>
<feature type="transmembrane region" description="Helical" evidence="6">
    <location>
        <begin position="360"/>
        <end position="377"/>
    </location>
</feature>
<evidence type="ECO:0000313" key="9">
    <source>
        <dbReference type="Proteomes" id="UP001597252"/>
    </source>
</evidence>
<name>A0ABW4E3N1_9LACO</name>
<evidence type="ECO:0000256" key="4">
    <source>
        <dbReference type="ARBA" id="ARBA00022989"/>
    </source>
</evidence>
<dbReference type="PROSITE" id="PS50850">
    <property type="entry name" value="MFS"/>
    <property type="match status" value="1"/>
</dbReference>
<dbReference type="Pfam" id="PF07690">
    <property type="entry name" value="MFS_1"/>
    <property type="match status" value="1"/>
</dbReference>
<sequence length="482" mass="51237">MSDYSSDPTVQKHRWWILLAVGMFTIMSTLDGSIVNIALPVMAKALHIPMNQAEWVVLLYLIVICALLLLMGRLGDLVGKIRVFRFGTGLFVLGSFLAGFNHSLALLLCARFIQAIGAAMTMANNNGIITAIFPPQERGQALGLIGSFVAVGSIAGPGIGGLILGVLPWGYIFWINVPIGIATMIVGHAVLPKELVAPKQDIDWAGFGSYVLMIVPLFLGVAFGQEQGFLQPQILALFGVGIVGFWGFGTIERHRLQPLVPLRLFANGEFTLSLLSGFLIFVVNFFSVVITPFYLENARGFAPTVAGNLLMVFPVVQVVIAPMAGALADKIGPYLLTVVGLSLILIAQIGYVLWQQATPMWGLALVIAINGLGNGIFQSPNNTMIMSAVAASDLGIAGGLNALARNFGMVVGISAATTTLFATMSQLAHQPMTTYPLGHNGWFIVGMHGAFVVASGLCLVALGISGYRLVGQNRSGTQKVPK</sequence>
<dbReference type="EMBL" id="JBHTON010000001">
    <property type="protein sequence ID" value="MFD1483733.1"/>
    <property type="molecule type" value="Genomic_DNA"/>
</dbReference>
<feature type="transmembrane region" description="Helical" evidence="6">
    <location>
        <begin position="333"/>
        <end position="354"/>
    </location>
</feature>
<dbReference type="InterPro" id="IPR020846">
    <property type="entry name" value="MFS_dom"/>
</dbReference>
<feature type="transmembrane region" description="Helical" evidence="6">
    <location>
        <begin position="204"/>
        <end position="223"/>
    </location>
</feature>
<feature type="transmembrane region" description="Helical" evidence="6">
    <location>
        <begin position="141"/>
        <end position="165"/>
    </location>
</feature>
<accession>A0ABW4E3N1</accession>
<dbReference type="Proteomes" id="UP001597252">
    <property type="component" value="Unassembled WGS sequence"/>
</dbReference>
<feature type="domain" description="Major facilitator superfamily (MFS) profile" evidence="7">
    <location>
        <begin position="17"/>
        <end position="473"/>
    </location>
</feature>
<evidence type="ECO:0000313" key="8">
    <source>
        <dbReference type="EMBL" id="MFD1483733.1"/>
    </source>
</evidence>
<keyword evidence="3 6" id="KW-0812">Transmembrane</keyword>
<evidence type="ECO:0000259" key="7">
    <source>
        <dbReference type="PROSITE" id="PS50850"/>
    </source>
</evidence>
<protein>
    <submittedName>
        <fullName evidence="8">MFS transporter</fullName>
    </submittedName>
</protein>
<keyword evidence="5 6" id="KW-0472">Membrane</keyword>
<dbReference type="CDD" id="cd17321">
    <property type="entry name" value="MFS_MMR_MDR_like"/>
    <property type="match status" value="1"/>
</dbReference>
<dbReference type="PANTHER" id="PTHR42718">
    <property type="entry name" value="MAJOR FACILITATOR SUPERFAMILY MULTIDRUG TRANSPORTER MFSC"/>
    <property type="match status" value="1"/>
</dbReference>
<feature type="transmembrane region" description="Helical" evidence="6">
    <location>
        <begin position="229"/>
        <end position="249"/>
    </location>
</feature>
<feature type="transmembrane region" description="Helical" evidence="6">
    <location>
        <begin position="270"/>
        <end position="295"/>
    </location>
</feature>
<feature type="transmembrane region" description="Helical" evidence="6">
    <location>
        <begin position="301"/>
        <end position="321"/>
    </location>
</feature>
<organism evidence="8 9">
    <name type="scientific">Lacticaseibacillus baoqingensis</name>
    <dbReference type="NCBI Taxonomy" id="2486013"/>
    <lineage>
        <taxon>Bacteria</taxon>
        <taxon>Bacillati</taxon>
        <taxon>Bacillota</taxon>
        <taxon>Bacilli</taxon>
        <taxon>Lactobacillales</taxon>
        <taxon>Lactobacillaceae</taxon>
        <taxon>Lacticaseibacillus</taxon>
    </lineage>
</organism>
<evidence type="ECO:0000256" key="2">
    <source>
        <dbReference type="ARBA" id="ARBA00022448"/>
    </source>
</evidence>
<comment type="subcellular location">
    <subcellularLocation>
        <location evidence="1">Cell membrane</location>
        <topology evidence="1">Multi-pass membrane protein</topology>
    </subcellularLocation>
</comment>
<dbReference type="SUPFAM" id="SSF103473">
    <property type="entry name" value="MFS general substrate transporter"/>
    <property type="match status" value="1"/>
</dbReference>
<evidence type="ECO:0000256" key="6">
    <source>
        <dbReference type="SAM" id="Phobius"/>
    </source>
</evidence>
<feature type="transmembrane region" description="Helical" evidence="6">
    <location>
        <begin position="15"/>
        <end position="43"/>
    </location>
</feature>
<keyword evidence="9" id="KW-1185">Reference proteome</keyword>
<dbReference type="PRINTS" id="PR01036">
    <property type="entry name" value="TCRTETB"/>
</dbReference>
<dbReference type="RefSeq" id="WP_379895805.1">
    <property type="nucleotide sequence ID" value="NZ_JBHTON010000001.1"/>
</dbReference>
<dbReference type="Gene3D" id="1.20.1250.20">
    <property type="entry name" value="MFS general substrate transporter like domains"/>
    <property type="match status" value="1"/>
</dbReference>
<comment type="caution">
    <text evidence="8">The sequence shown here is derived from an EMBL/GenBank/DDBJ whole genome shotgun (WGS) entry which is preliminary data.</text>
</comment>
<feature type="transmembrane region" description="Helical" evidence="6">
    <location>
        <begin position="407"/>
        <end position="429"/>
    </location>
</feature>
<dbReference type="Gene3D" id="1.20.1720.10">
    <property type="entry name" value="Multidrug resistance protein D"/>
    <property type="match status" value="1"/>
</dbReference>
<feature type="transmembrane region" description="Helical" evidence="6">
    <location>
        <begin position="441"/>
        <end position="464"/>
    </location>
</feature>
<keyword evidence="4 6" id="KW-1133">Transmembrane helix</keyword>
<dbReference type="InterPro" id="IPR011701">
    <property type="entry name" value="MFS"/>
</dbReference>
<dbReference type="InterPro" id="IPR036259">
    <property type="entry name" value="MFS_trans_sf"/>
</dbReference>
<gene>
    <name evidence="8" type="ORF">ACFQ5J_00535</name>
</gene>
<dbReference type="PANTHER" id="PTHR42718:SF9">
    <property type="entry name" value="MAJOR FACILITATOR SUPERFAMILY MULTIDRUG TRANSPORTER MFSC"/>
    <property type="match status" value="1"/>
</dbReference>